<name>A0A133Y6C5_9FIRM</name>
<dbReference type="PANTHER" id="PTHR33175">
    <property type="entry name" value="DNA-BINDING PROTEIN HU"/>
    <property type="match status" value="1"/>
</dbReference>
<dbReference type="AlphaFoldDB" id="A0A133Y6C5"/>
<gene>
    <name evidence="5" type="ORF">HMPREF1872_01480</name>
</gene>
<dbReference type="Proteomes" id="UP000070080">
    <property type="component" value="Unassembled WGS sequence"/>
</dbReference>
<dbReference type="Gene3D" id="4.10.520.10">
    <property type="entry name" value="IHF-like DNA-binding proteins"/>
    <property type="match status" value="1"/>
</dbReference>
<reference evidence="6" key="1">
    <citation type="submission" date="2016-01" db="EMBL/GenBank/DDBJ databases">
        <authorList>
            <person name="Mitreva M."/>
            <person name="Pepin K.H."/>
            <person name="Mihindukulasuriya K.A."/>
            <person name="Fulton R."/>
            <person name="Fronick C."/>
            <person name="O'Laughlin M."/>
            <person name="Miner T."/>
            <person name="Herter B."/>
            <person name="Rosa B.A."/>
            <person name="Cordes M."/>
            <person name="Tomlinson C."/>
            <person name="Wollam A."/>
            <person name="Palsikar V.B."/>
            <person name="Mardis E.R."/>
            <person name="Wilson R.K."/>
        </authorList>
    </citation>
    <scope>NUCLEOTIDE SEQUENCE [LARGE SCALE GENOMIC DNA]</scope>
    <source>
        <strain evidence="6">KA00274</strain>
    </source>
</reference>
<comment type="caution">
    <text evidence="5">The sequence shown here is derived from an EMBL/GenBank/DDBJ whole genome shotgun (WGS) entry which is preliminary data.</text>
</comment>
<dbReference type="InterPro" id="IPR010992">
    <property type="entry name" value="IHF-like_DNA-bd_dom_sf"/>
</dbReference>
<dbReference type="GO" id="GO:0003677">
    <property type="term" value="F:DNA binding"/>
    <property type="evidence" value="ECO:0007669"/>
    <property type="project" value="UniProtKB-KW"/>
</dbReference>
<keyword evidence="3 5" id="KW-0238">DNA-binding</keyword>
<sequence length="91" mass="9962">MSKNKLIELIAEQSGFTKKDSEVALKSVLGAFGAALEQGEKVSIVGFGTFEVKERKARIGHNPTTRQEIQIPACKAVTFKASKNLKDRVNK</sequence>
<evidence type="ECO:0000256" key="3">
    <source>
        <dbReference type="ARBA" id="ARBA00023125"/>
    </source>
</evidence>
<dbReference type="CDD" id="cd13831">
    <property type="entry name" value="HU"/>
    <property type="match status" value="1"/>
</dbReference>
<dbReference type="EMBL" id="LSCV01000046">
    <property type="protein sequence ID" value="KXB38760.1"/>
    <property type="molecule type" value="Genomic_DNA"/>
</dbReference>
<dbReference type="PANTHER" id="PTHR33175:SF3">
    <property type="entry name" value="DNA-BINDING PROTEIN HU-BETA"/>
    <property type="match status" value="1"/>
</dbReference>
<evidence type="ECO:0000256" key="4">
    <source>
        <dbReference type="RuleBase" id="RU003939"/>
    </source>
</evidence>
<dbReference type="GO" id="GO:0030261">
    <property type="term" value="P:chromosome condensation"/>
    <property type="evidence" value="ECO:0007669"/>
    <property type="project" value="UniProtKB-KW"/>
</dbReference>
<dbReference type="GO" id="GO:0030527">
    <property type="term" value="F:structural constituent of chromatin"/>
    <property type="evidence" value="ECO:0007669"/>
    <property type="project" value="InterPro"/>
</dbReference>
<evidence type="ECO:0000313" key="5">
    <source>
        <dbReference type="EMBL" id="KXB38760.1"/>
    </source>
</evidence>
<accession>A0A133Y6C5</accession>
<dbReference type="RefSeq" id="WP_066715202.1">
    <property type="nucleotide sequence ID" value="NZ_CP118869.1"/>
</dbReference>
<dbReference type="PROSITE" id="PS00045">
    <property type="entry name" value="HISTONE_LIKE"/>
    <property type="match status" value="1"/>
</dbReference>
<dbReference type="InterPro" id="IPR020816">
    <property type="entry name" value="Histone-like_DNA-bd_CS"/>
</dbReference>
<protein>
    <submittedName>
        <fullName evidence="5">DNA-binding protein HU</fullName>
    </submittedName>
</protein>
<proteinExistence type="inferred from homology"/>
<dbReference type="SMART" id="SM00411">
    <property type="entry name" value="BHL"/>
    <property type="match status" value="1"/>
</dbReference>
<evidence type="ECO:0000256" key="1">
    <source>
        <dbReference type="ARBA" id="ARBA00010529"/>
    </source>
</evidence>
<dbReference type="PRINTS" id="PR01727">
    <property type="entry name" value="DNABINDINGHU"/>
</dbReference>
<dbReference type="InterPro" id="IPR000119">
    <property type="entry name" value="Hist_DNA-bd"/>
</dbReference>
<keyword evidence="2" id="KW-0226">DNA condensation</keyword>
<dbReference type="OrthoDB" id="9799835at2"/>
<comment type="similarity">
    <text evidence="1 4">Belongs to the bacterial histone-like protein family.</text>
</comment>
<keyword evidence="6" id="KW-1185">Reference proteome</keyword>
<dbReference type="Pfam" id="PF00216">
    <property type="entry name" value="Bac_DNA_binding"/>
    <property type="match status" value="1"/>
</dbReference>
<organism evidence="5 6">
    <name type="scientific">Amygdalobacter nucleatus</name>
    <dbReference type="NCBI Taxonomy" id="3029274"/>
    <lineage>
        <taxon>Bacteria</taxon>
        <taxon>Bacillati</taxon>
        <taxon>Bacillota</taxon>
        <taxon>Clostridia</taxon>
        <taxon>Eubacteriales</taxon>
        <taxon>Oscillospiraceae</taxon>
        <taxon>Amygdalobacter</taxon>
    </lineage>
</organism>
<dbReference type="STRING" id="1497955.HMPREF1872_01480"/>
<evidence type="ECO:0000313" key="6">
    <source>
        <dbReference type="Proteomes" id="UP000070080"/>
    </source>
</evidence>
<dbReference type="SUPFAM" id="SSF47729">
    <property type="entry name" value="IHF-like DNA-binding proteins"/>
    <property type="match status" value="1"/>
</dbReference>
<evidence type="ECO:0000256" key="2">
    <source>
        <dbReference type="ARBA" id="ARBA00023067"/>
    </source>
</evidence>